<dbReference type="PRINTS" id="PR00313">
    <property type="entry name" value="CABNDNGRPT"/>
</dbReference>
<evidence type="ECO:0000256" key="2">
    <source>
        <dbReference type="ARBA" id="ARBA00022525"/>
    </source>
</evidence>
<dbReference type="PROSITE" id="PS00330">
    <property type="entry name" value="HEMOLYSIN_CALCIUM"/>
    <property type="match status" value="4"/>
</dbReference>
<evidence type="ECO:0000256" key="1">
    <source>
        <dbReference type="ARBA" id="ARBA00004613"/>
    </source>
</evidence>
<reference evidence="6" key="1">
    <citation type="submission" date="2016-11" db="EMBL/GenBank/DDBJ databases">
        <authorList>
            <person name="Varghese N."/>
            <person name="Submissions S."/>
        </authorList>
    </citation>
    <scope>NUCLEOTIDE SEQUENCE [LARGE SCALE GENOMIC DNA]</scope>
    <source>
        <strain evidence="6">UWOS</strain>
    </source>
</reference>
<proteinExistence type="predicted"/>
<feature type="region of interest" description="Disordered" evidence="3">
    <location>
        <begin position="3208"/>
        <end position="3227"/>
    </location>
</feature>
<gene>
    <name evidence="5" type="ORF">SAMN05720469_1051</name>
</gene>
<dbReference type="InterPro" id="IPR002048">
    <property type="entry name" value="EF_hand_dom"/>
</dbReference>
<dbReference type="Proteomes" id="UP000184275">
    <property type="component" value="Unassembled WGS sequence"/>
</dbReference>
<dbReference type="PROSITE" id="PS50222">
    <property type="entry name" value="EF_HAND_2"/>
    <property type="match status" value="1"/>
</dbReference>
<dbReference type="InterPro" id="IPR011049">
    <property type="entry name" value="Serralysin-like_metalloprot_C"/>
</dbReference>
<comment type="subcellular location">
    <subcellularLocation>
        <location evidence="1">Secreted</location>
    </subcellularLocation>
</comment>
<evidence type="ECO:0000259" key="4">
    <source>
        <dbReference type="PROSITE" id="PS50222"/>
    </source>
</evidence>
<organism evidence="5 6">
    <name type="scientific">Fibrobacter intestinalis</name>
    <dbReference type="NCBI Taxonomy" id="28122"/>
    <lineage>
        <taxon>Bacteria</taxon>
        <taxon>Pseudomonadati</taxon>
        <taxon>Fibrobacterota</taxon>
        <taxon>Fibrobacteria</taxon>
        <taxon>Fibrobacterales</taxon>
        <taxon>Fibrobacteraceae</taxon>
        <taxon>Fibrobacter</taxon>
    </lineage>
</organism>
<dbReference type="InterPro" id="IPR018511">
    <property type="entry name" value="Hemolysin-typ_Ca-bd_CS"/>
</dbReference>
<protein>
    <submittedName>
        <fullName evidence="5">Ca2+-binding protein, RTX toxin-related</fullName>
    </submittedName>
</protein>
<keyword evidence="6" id="KW-1185">Reference proteome</keyword>
<dbReference type="Gene3D" id="2.160.20.160">
    <property type="match status" value="1"/>
</dbReference>
<dbReference type="Pfam" id="PF00353">
    <property type="entry name" value="HemolysinCabind"/>
    <property type="match status" value="11"/>
</dbReference>
<dbReference type="GO" id="GO:0005576">
    <property type="term" value="C:extracellular region"/>
    <property type="evidence" value="ECO:0007669"/>
    <property type="project" value="UniProtKB-SubCell"/>
</dbReference>
<dbReference type="GO" id="GO:0005509">
    <property type="term" value="F:calcium ion binding"/>
    <property type="evidence" value="ECO:0007669"/>
    <property type="project" value="InterPro"/>
</dbReference>
<dbReference type="InterPro" id="IPR050557">
    <property type="entry name" value="RTX_toxin/Mannuronan_C5-epim"/>
</dbReference>
<dbReference type="Gene3D" id="2.150.10.10">
    <property type="entry name" value="Serralysin-like metalloprotease, C-terminal"/>
    <property type="match status" value="3"/>
</dbReference>
<dbReference type="PANTHER" id="PTHR38340:SF1">
    <property type="entry name" value="S-LAYER PROTEIN"/>
    <property type="match status" value="1"/>
</dbReference>
<dbReference type="EMBL" id="FRAW01000005">
    <property type="protein sequence ID" value="SHK38531.1"/>
    <property type="molecule type" value="Genomic_DNA"/>
</dbReference>
<keyword evidence="2" id="KW-0964">Secreted</keyword>
<sequence length="5044" mass="538522">MKSSISVELKVYVDASGNLCFEDFSLDEFKLDVKKTNISGTVNLGLFNAEITNGNFLLSIEKNNGADLQTNVSFNFDSAQLKSGSVNVLSLPVKNGEGGVVVPYTFKYDGVQNNWDVPIELKKYTSLSGETLVNQVQIYLNSLQTTLRSAIEDRLKLDFLGDSADKIVDIIDKVEKVVYGGYKEGDETVFVAGLLKKVDATYQKNFDSVESFVTLFNTLWAEFLGVSNVCSMKYVGENLQQYSFVDEGAIEIPADFQLKNYLIAFNLGFGLDKYIELNLSKSLGSSFANVSTEGVAKISGNAGLQFTLSIKFEAELLGETTTLGEIGFENHDFSDEKYFYLDDDNLFTLNNDLSFNLIDSGKNSLGIVAATVGKVKEEIGDSSWNVSATGFSLDYSEDNRILIIGNQEFDVVGSESDIAFLSLGLTSTNLQTTVEKTISDSWTEISFNIYASDSTEPIAFQVTKNELNRLSFEGIILATDLKGQLNEYLSLQLSDSESDEIQTWSNKYGLYVLDVKDLGDGNKKIRFACDNSRLLRKTDPSASATYKIKDGESYNYLRMSSVLRAAAEKSDGNEYAVFKKDGVTYFYNLESNEYSSSEADSKISDINSVLSGYGLTNCFNVSKIDIGTDQFSITVSGKPVVDTSNNSVTKPNVANVSHNVISINAKKDNVDNIVLVDTAGCLTASNLAVVIRDAFKANELLNDNYVKSVSFENDTLVLTTASDVVVESSLFGNTPYSSLDDVKIKNAQSERSVDFESDLGNLSSSTTLSELVSAINSYLNPESEPSECLGVTLHYCDNDGTENTENWDHLEFRSANAFSIESMYQSKVLEKLGFSSGTAFKYNENDYRIVGSTLIGCDWSKQISFAKNVELNVYADASFSIVHSEEDAQNPAVVKASLGFMGVELDVDGQLDVHASFGLELYEDSSAEGPVALRYKLTPEFTVGNVEGNPNNALSFDIKVDGLGLSENPTMVGSGTVSLSYDLENGFETATSYSMGEGFESLLTYFSSFSIEKLYTALDSLAKRIAESVDGSNQKIPVINKSVGDMVNVANDIRDVISKLRRSNITSFQELNAFLVKAFRDCGISIPTSCEKIFEIVDDDEGGDETQYNLLLNLNFEKEFSSVQKFHFGGTSCGISGNADLNVQGKFWLDFSAKVNIGINSFDLQLTEAIKFGADVNIVGEKLSFNLGIDSTDSSLLANLITVGSNDSNAFVVAQASLIGKYGNENDSFATWDLSAKPVVTLPVAVYGVLPISACNYSLGKISFGKLNGGAVISYKDLNEAKSTFNTSLSAYKNSWLTSTTEPDCPSQAIDVSNADFGFDLLGTEQESSTATNVFAVDMSEVYQELGKLSDLENMDWFDKIKLAVTGLNTLFDTLESSLNSNLAKNIKSVPVVGDTLSTGVDFLSRLKDSVLDPFSQFVYESTGLTAEMVARQMNSLFGEYLIEDDTNLSVLDGSTWSRLDNKSYYHSGNKEAEWFFRLGGEYDYGQGIGFDFGFPGLSLDATGGLNLKLNWSLEFGFGVSEDNGFYLILGDKNEIDVSAVIDFDKTLINGSLAGLGMSLSMGTDTWALLNFGIDLGKGNDEKFSLTHARESLVRDVDTGTVEKSNASEPEKYGRVDLARVIGNLPTFNYEAYIHVQADISVGISNDIAGNTPKFPTIGGQFVFEAGKLLSDESFEIDALGFHEMNIELGSFVNGVLGPIVSKIQQVVEPLKPLIDFLTTPFPVLDDLGIVITPLDLAKQYSKGKFDDSMIYAIKDLIALSDKITQFGDKNPSIDIGSMDLIGGDGNKGIAENFLNGKISSEAIGAVLETGYLGLASDASVVQEQISSTLSGNGLNVGDGSWTFIWDNPSDIFKLLLGQDITLVHYNMPKLSFDFDWDTFIRIWGPLGARLGVAFNASIDLAFGYDTLGIRQWVKSDYKDFSRLLNGFYVDDLDEKGYDKNELSFYGGLKASAELNAGVSAGVGGGVGINVGFNLFDPNKDGKLRLNEIERVFKEEGLFGMFDVNGAITAKLYAYVDLLFYTKKWNITDDITLFEFEFKHKTAPVMISKSGDDVVANIGSNASSRVSTDDLNKTLDDGDETLIVTIKNEKEIWYDKEHHESVSGEGKFIVNAEKGKDKVIVTSVGNANFDIEINGGDGDDYIDLSGLTLGTGHYVLITGGAGKDSIIGAKGLNVIFGDSCAVPPKVAFENGKLKISAEANVDADRSGGDIILGGSGRDFIFGGAGDDQIDGGDGADFIFGDGGRIVFDDSKAEGEKWAIDRTDISLDGGKDTLIGGDGDDVIYGGGGDDHIDGGKDKDEIYGEKGHDRIMGGSDDDTIHGGEGMDIIFGDRINNTPLDLAAPFAFDTTNKTAAFSQEFIDAQFKKNDVKDTEINENEFKIKVDKSADYYKNYTEEIKNKINNEGILNSSSDTLTENNFGSDFIYGDDGNDLLFGDDGSDTNKNGGADKIFGGIGNDIIDGDGGGADTISGGIDNDLIYGGAGDDIIDGGAGNDMLYGDNGVTDYLPSSIADGKELTAQPGVDDKIVFGDNYGLHGKIYANAKSQTTGGNDKITTGPGMDFVDGQRGNDKVFVNLMGDSTTNYANVTDSGEDEGEINTLTVEGTENNDLLLMRRSTDGKLGFVALLPNSNIDDSMNSNIERVNFTRNVNAVNLNANGGDDKIFVDGTAKKTNIDAGAGNDEIHIGQVYKSKRDSGDYAEVAEDDHFETVETDDGLFLSTGVTKDTSLNVEGGLGTDNFISLNNVGRLSMNGGRGNDNFTIYGFSDVNGDVIEKGSNSIDGGEGDDSLFVRGTNGDDTIVVTKDGTLSNMVGVKAAGVEKTTFDAAGGDDMFYVLGSREDQVTELNGGKGNDTFTTGGLDEDKVLRSSETDGQACYVEYEVLTSDGLDATQQAARDTTFDTAKVIADKFNIVDTSNVPAVFITDSDNRICSDISINEGTASDFYVRYAGDIKGGSIKVTLGAPVLANTAFMQGDRGVMIALVDGNENVVSYGETVSFTLDSTHQSFHVRVIAFNDKLAETESVKSISVESFWTRTEQNESVTSALRDSVSALAVSVGNSADSASNQLLCYSEEFRYTGSPVQLGEWAKGLPQGYTMQVCAVGEDGVKPSTLNPTTGILTINDPNCKGKTLVVNVRSNSMRIDGSKAILAYDEIQSLTVKYNGKDVPVAGASQNTTGIYYKQNGNVLVFYNADNNRFVTLHGTLTVTGTIASSTNSASEPPATPTEPQNMPPAVVVSSHADTLVEYASDSHNSVQCSVGLNQTVAAGKTVYVKVSTKDLAFAKDVLEQDGSLKKNKQVTLSAEGVTPESDGSLILAFTSEMTTYTVTVSAIADAYREDYGLTTVTAGNDKTIAEIDGPVYAYGEGKSIDVDLDNPELLKYEHKIQASTQNVDASDYNEKNNYDMGSLFVARSVAGNVVSIALSDNQDLYASIFEKLEMDVTDEATFFKKTLKFIPTGAGTVEESGWFQIEDCSIADGVVTLTLNDACGDFSESNSKIMLSGNKDYLFQDEATMVDRLFVNNQDDKNAKTSSLNAFTSMTSGSSMVVEAENQVTDFDAHAVRFNHSDLAAEGITAAQMEYAEYNLGSGSDTVNVNKTIYREDGFQTFTVVNTGSGVTGGNATDDTVNINSYAEESATEIASGTSAVLSETADNGGATYNYTLTGSAEAFNVAKSALDVSEKIYVDATLSDGTTQRREVTEFDSGYFAVKRAFTLASGVTVDSVSFKHGYSGDGQLVVNAQGGDDIINATSNAVTRNDMVVFGGLGDDTINMNRGGIAFGDRGQVLYGEDPQNPVTVLGSTNSGLDYTTGISKNHGDDTAANGPVHRLQTDGVRRGAYEIHSMNDSEGGSDTINVGGTDSVVIGGADGDTITVSGNNNIALGDNGSVKYYNAANVGAVYGDSLNLGLHTVETTSDSVGDVDTVTISGNKNVAMGGEAGDTIGIGGSDNVVIGDGGRYTVLSDRLIAESKSDTEGGSDTITTGDGKNAIIGGTDADTITTGAGNDIIVGDGGKVIMDTGRNALMVTNKDRNITGAGLEDGSAGGDTIDAGNGRNVVFGGLDSDHIKTGEGEDVVFGDNGFATFQGNAAESGVETRTEATLSFNFQGASQTGLSSEAVAGALNATHGDDYRSANWNNVGGNLAGTYGNDDREVVRFDDGTRASAVSVSYGGIESHRNTETDNRINLQAYGHNFANASTDADAALMNAGLMTTAPNAQCDNRLEVVVDGLAQYFTEYRVVVYLDIPDSHSAYEHSVRKVSLYVGDSSAALQSFYVDDAEGENFDGGYERATATTASAATYANYAVFTVSAASFADSFRVVIEDAFPDQHPNGKNLPGIAAIQVRGDLHAQDVAVSTQLNLGGDDTVSTGGGDDIVVGGAGSDYMATFGELAGGIRNNDLVFGDSASLRFEDRLGTGDTMVSSARSIDPDADDLVQGVSFDDRIVTGDGNDTVVGGLGGDKILAGSQSELTQLGIAQAFFGEEATAESLDAANGPAAIRYLEQLKDATVEGRKVLNVNFTTRGADDSTMASGHAGVVHDTGWNNLYLYNGHLYTHEGNENSTTPVLRYSDGGTVTGGSVGISLTSYDSGTTDQGQNGSLVFRTSTELDGDTANSRLFAGYTAAQQQQDIHVSLTNLSSFRGEGGTCDVYVYLGADDSDTDAHSQIYEIQGSEDGCRYLNDWKGHAFDGDYREATCRSRSDALANLAVGATPMVELIGNYVVFHGVAGDTFDLYIRNLHTEGGQWPMNLPVIAAIQVVAGSGRADAAVGGDHDRDLVFGDSAALTFDMDVPYAAGEDLADFANINRVNEASSLALSDGLYALGADDAIYTGMDRDVVVAGEGLDTVTLGSGDDVALGDNASLVLEHNNPVGVFRPDVETVLESNNYQADNAAYLGSPTVDAGDIQDKFEDGDVPGVTLEASANGGTDTFTDATGKDWTVQQEVTPGTISRTIDISSGAQVITFAEGETVLLVSDTWPGKDNPWWNPNIVLISDGQGHSVPALAWEWDVNGTTMTATTQSGYYFTVDIPDTPNGDNRYEIRVTALTAGTAVIFIG</sequence>
<dbReference type="SUPFAM" id="SSF51120">
    <property type="entry name" value="beta-Roll"/>
    <property type="match status" value="5"/>
</dbReference>
<evidence type="ECO:0000256" key="3">
    <source>
        <dbReference type="SAM" id="MobiDB-lite"/>
    </source>
</evidence>
<dbReference type="RefSeq" id="WP_073302847.1">
    <property type="nucleotide sequence ID" value="NZ_FRAW01000005.1"/>
</dbReference>
<evidence type="ECO:0000313" key="5">
    <source>
        <dbReference type="EMBL" id="SHK38531.1"/>
    </source>
</evidence>
<dbReference type="InterPro" id="IPR001343">
    <property type="entry name" value="Hemolysn_Ca-bd"/>
</dbReference>
<dbReference type="PANTHER" id="PTHR38340">
    <property type="entry name" value="S-LAYER PROTEIN"/>
    <property type="match status" value="1"/>
</dbReference>
<name>A0A1M6S1B9_9BACT</name>
<accession>A0A1M6S1B9</accession>
<feature type="domain" description="EF-hand" evidence="4">
    <location>
        <begin position="1973"/>
        <end position="1999"/>
    </location>
</feature>
<evidence type="ECO:0000313" key="6">
    <source>
        <dbReference type="Proteomes" id="UP000184275"/>
    </source>
</evidence>